<organism evidence="1">
    <name type="scientific">Arion vulgaris</name>
    <dbReference type="NCBI Taxonomy" id="1028688"/>
    <lineage>
        <taxon>Eukaryota</taxon>
        <taxon>Metazoa</taxon>
        <taxon>Spiralia</taxon>
        <taxon>Lophotrochozoa</taxon>
        <taxon>Mollusca</taxon>
        <taxon>Gastropoda</taxon>
        <taxon>Heterobranchia</taxon>
        <taxon>Euthyneura</taxon>
        <taxon>Panpulmonata</taxon>
        <taxon>Eupulmonata</taxon>
        <taxon>Stylommatophora</taxon>
        <taxon>Helicina</taxon>
        <taxon>Arionoidea</taxon>
        <taxon>Arionidae</taxon>
        <taxon>Arion</taxon>
    </lineage>
</organism>
<evidence type="ECO:0000313" key="1">
    <source>
        <dbReference type="EMBL" id="CEK99107.1"/>
    </source>
</evidence>
<dbReference type="EMBL" id="HACG01052236">
    <property type="protein sequence ID" value="CEK99107.1"/>
    <property type="molecule type" value="Transcribed_RNA"/>
</dbReference>
<gene>
    <name evidence="1" type="primary">ORF220414</name>
</gene>
<proteinExistence type="predicted"/>
<name>A0A0B7C1N2_9EUPU</name>
<accession>A0A0B7C1N2</accession>
<dbReference type="AlphaFoldDB" id="A0A0B7C1N2"/>
<protein>
    <submittedName>
        <fullName evidence="1">Uncharacterized protein</fullName>
    </submittedName>
</protein>
<reference evidence="1" key="1">
    <citation type="submission" date="2014-12" db="EMBL/GenBank/DDBJ databases">
        <title>Insight into the proteome of Arion vulgaris.</title>
        <authorList>
            <person name="Aradska J."/>
            <person name="Bulat T."/>
            <person name="Smidak R."/>
            <person name="Sarate P."/>
            <person name="Gangsoo J."/>
            <person name="Sialana F."/>
            <person name="Bilban M."/>
            <person name="Lubec G."/>
        </authorList>
    </citation>
    <scope>NUCLEOTIDE SEQUENCE</scope>
    <source>
        <tissue evidence="1">Skin</tissue>
    </source>
</reference>
<sequence length="54" mass="6192">MRKMIYCSLVGKHEVIDSKYFDGIHHHDNRQKGGRSIAVNDEMVPNQVPQLSVI</sequence>